<organism evidence="14 15">
    <name type="scientific">Limimaricola soesokkakensis</name>
    <dbReference type="NCBI Taxonomy" id="1343159"/>
    <lineage>
        <taxon>Bacteria</taxon>
        <taxon>Pseudomonadati</taxon>
        <taxon>Pseudomonadota</taxon>
        <taxon>Alphaproteobacteria</taxon>
        <taxon>Rhodobacterales</taxon>
        <taxon>Paracoccaceae</taxon>
        <taxon>Limimaricola</taxon>
    </lineage>
</organism>
<feature type="non-terminal residue" evidence="14">
    <location>
        <position position="1"/>
    </location>
</feature>
<dbReference type="CDD" id="cd11304">
    <property type="entry name" value="Cadherin_repeat"/>
    <property type="match status" value="2"/>
</dbReference>
<keyword evidence="4" id="KW-0732">Signal</keyword>
<evidence type="ECO:0000313" key="15">
    <source>
        <dbReference type="Proteomes" id="UP000240624"/>
    </source>
</evidence>
<feature type="region of interest" description="Disordered" evidence="12">
    <location>
        <begin position="607"/>
        <end position="630"/>
    </location>
</feature>
<keyword evidence="8" id="KW-1133">Transmembrane helix</keyword>
<keyword evidence="15" id="KW-1185">Reference proteome</keyword>
<feature type="domain" description="Cadherin" evidence="13">
    <location>
        <begin position="1376"/>
        <end position="1480"/>
    </location>
</feature>
<dbReference type="InterPro" id="IPR006644">
    <property type="entry name" value="Cadg"/>
</dbReference>
<evidence type="ECO:0000256" key="2">
    <source>
        <dbReference type="ARBA" id="ARBA00009141"/>
    </source>
</evidence>
<evidence type="ECO:0000256" key="12">
    <source>
        <dbReference type="SAM" id="MobiDB-lite"/>
    </source>
</evidence>
<dbReference type="PANTHER" id="PTHR13460:SF0">
    <property type="entry name" value="MALECTIN"/>
    <property type="match status" value="1"/>
</dbReference>
<dbReference type="Pfam" id="PF11721">
    <property type="entry name" value="Malectin"/>
    <property type="match status" value="3"/>
</dbReference>
<dbReference type="Gene3D" id="2.60.120.430">
    <property type="entry name" value="Galactose-binding lectin"/>
    <property type="match status" value="4"/>
</dbReference>
<dbReference type="SMART" id="SM00112">
    <property type="entry name" value="CA"/>
    <property type="match status" value="4"/>
</dbReference>
<dbReference type="SMART" id="SM00237">
    <property type="entry name" value="Calx_beta"/>
    <property type="match status" value="1"/>
</dbReference>
<keyword evidence="6" id="KW-0256">Endoplasmic reticulum</keyword>
<dbReference type="InterPro" id="IPR003644">
    <property type="entry name" value="Calx_beta"/>
</dbReference>
<evidence type="ECO:0000256" key="5">
    <source>
        <dbReference type="ARBA" id="ARBA00022737"/>
    </source>
</evidence>
<dbReference type="SUPFAM" id="SSF141072">
    <property type="entry name" value="CalX-like"/>
    <property type="match status" value="1"/>
</dbReference>
<dbReference type="SMART" id="SM00736">
    <property type="entry name" value="CADG"/>
    <property type="match status" value="2"/>
</dbReference>
<comment type="subcellular location">
    <subcellularLocation>
        <location evidence="1">Endoplasmic reticulum membrane</location>
        <topology evidence="1">Single-pass type I membrane protein</topology>
    </subcellularLocation>
</comment>
<dbReference type="GO" id="GO:0030246">
    <property type="term" value="F:carbohydrate binding"/>
    <property type="evidence" value="ECO:0007669"/>
    <property type="project" value="InterPro"/>
</dbReference>
<evidence type="ECO:0000256" key="8">
    <source>
        <dbReference type="ARBA" id="ARBA00022989"/>
    </source>
</evidence>
<dbReference type="Proteomes" id="UP000240624">
    <property type="component" value="Unassembled WGS sequence"/>
</dbReference>
<keyword evidence="5" id="KW-0677">Repeat</keyword>
<evidence type="ECO:0000256" key="6">
    <source>
        <dbReference type="ARBA" id="ARBA00022824"/>
    </source>
</evidence>
<dbReference type="InterPro" id="IPR013783">
    <property type="entry name" value="Ig-like_fold"/>
</dbReference>
<reference evidence="14 15" key="1">
    <citation type="submission" date="2018-03" db="EMBL/GenBank/DDBJ databases">
        <title>Genomic Encyclopedia of Archaeal and Bacterial Type Strains, Phase II (KMG-II): from individual species to whole genera.</title>
        <authorList>
            <person name="Goeker M."/>
        </authorList>
    </citation>
    <scope>NUCLEOTIDE SEQUENCE [LARGE SCALE GENOMIC DNA]</scope>
    <source>
        <strain evidence="14 15">DSM 29956</strain>
    </source>
</reference>
<dbReference type="Gene3D" id="2.60.40.60">
    <property type="entry name" value="Cadherins"/>
    <property type="match status" value="2"/>
</dbReference>
<dbReference type="GO" id="GO:0016020">
    <property type="term" value="C:membrane"/>
    <property type="evidence" value="ECO:0007669"/>
    <property type="project" value="InterPro"/>
</dbReference>
<protein>
    <submittedName>
        <fullName evidence="14">Calx-beta domain-containing protein</fullName>
    </submittedName>
</protein>
<comment type="similarity">
    <text evidence="2">Belongs to the malectin family.</text>
</comment>
<dbReference type="InterPro" id="IPR002126">
    <property type="entry name" value="Cadherin-like_dom"/>
</dbReference>
<gene>
    <name evidence="14" type="ORF">CLV79_1121</name>
</gene>
<evidence type="ECO:0000256" key="3">
    <source>
        <dbReference type="ARBA" id="ARBA00022692"/>
    </source>
</evidence>
<evidence type="ECO:0000256" key="9">
    <source>
        <dbReference type="ARBA" id="ARBA00023136"/>
    </source>
</evidence>
<evidence type="ECO:0000256" key="10">
    <source>
        <dbReference type="ARBA" id="ARBA00023180"/>
    </source>
</evidence>
<dbReference type="SUPFAM" id="SSF49313">
    <property type="entry name" value="Cadherin-like"/>
    <property type="match status" value="4"/>
</dbReference>
<keyword evidence="10" id="KW-0325">Glycoprotein</keyword>
<feature type="domain" description="Cadherin" evidence="13">
    <location>
        <begin position="1475"/>
        <end position="1580"/>
    </location>
</feature>
<evidence type="ECO:0000256" key="11">
    <source>
        <dbReference type="ARBA" id="ARBA00023277"/>
    </source>
</evidence>
<name>A0A2P8CC12_9RHOB</name>
<dbReference type="InterPro" id="IPR015919">
    <property type="entry name" value="Cadherin-like_sf"/>
</dbReference>
<dbReference type="InterPro" id="IPR021720">
    <property type="entry name" value="Malectin_dom"/>
</dbReference>
<dbReference type="GO" id="GO:0007154">
    <property type="term" value="P:cell communication"/>
    <property type="evidence" value="ECO:0007669"/>
    <property type="project" value="InterPro"/>
</dbReference>
<dbReference type="Gene3D" id="2.60.40.2030">
    <property type="match status" value="1"/>
</dbReference>
<dbReference type="PANTHER" id="PTHR13460">
    <property type="match status" value="1"/>
</dbReference>
<keyword evidence="9" id="KW-0472">Membrane</keyword>
<dbReference type="InterPro" id="IPR038081">
    <property type="entry name" value="CalX-like_sf"/>
</dbReference>
<evidence type="ECO:0000256" key="1">
    <source>
        <dbReference type="ARBA" id="ARBA00004115"/>
    </source>
</evidence>
<evidence type="ECO:0000256" key="4">
    <source>
        <dbReference type="ARBA" id="ARBA00022729"/>
    </source>
</evidence>
<dbReference type="GO" id="GO:0007156">
    <property type="term" value="P:homophilic cell adhesion via plasma membrane adhesion molecules"/>
    <property type="evidence" value="ECO:0007669"/>
    <property type="project" value="InterPro"/>
</dbReference>
<dbReference type="Pfam" id="PF03160">
    <property type="entry name" value="Calx-beta"/>
    <property type="match status" value="1"/>
</dbReference>
<dbReference type="GO" id="GO:0005509">
    <property type="term" value="F:calcium ion binding"/>
    <property type="evidence" value="ECO:0007669"/>
    <property type="project" value="InterPro"/>
</dbReference>
<feature type="compositionally biased region" description="Low complexity" evidence="12">
    <location>
        <begin position="619"/>
        <end position="630"/>
    </location>
</feature>
<proteinExistence type="inferred from homology"/>
<evidence type="ECO:0000259" key="13">
    <source>
        <dbReference type="PROSITE" id="PS50268"/>
    </source>
</evidence>
<dbReference type="InterPro" id="IPR039155">
    <property type="entry name" value="MLEC"/>
</dbReference>
<evidence type="ECO:0000313" key="14">
    <source>
        <dbReference type="EMBL" id="PSK82485.1"/>
    </source>
</evidence>
<dbReference type="PROSITE" id="PS50268">
    <property type="entry name" value="CADHERIN_2"/>
    <property type="match status" value="2"/>
</dbReference>
<keyword evidence="3" id="KW-0812">Transmembrane</keyword>
<keyword evidence="11" id="KW-0119">Carbohydrate metabolism</keyword>
<dbReference type="Gene3D" id="2.60.40.10">
    <property type="entry name" value="Immunoglobulins"/>
    <property type="match status" value="2"/>
</dbReference>
<sequence length="2848" mass="291215">RDVLTGAHQIAGQTSGAAIGLIAEDVAADTLTTVDFNELKIEAFGNEIVTNDPAAVGGPGTPGTDTVVYTGTAPVDATLADDVENFDGSGSSADVTLSGNAGANIITLGTGINKITTGGGADVVRGTLEAVGGSEITDFSNEDALVISGADTDTPISYEAGSAVININGQKVTFSGPDFESFVPGEGPATFDFENTADGLRITRASGETILYRVNAGSTDVAAIDGGPVWIGDLALENGNGSISVTGEVDNEFSNALTDSEGEIDYIDPGVQSYAPWQLFVHERSDNSNNNIPLTYNFDVAVGATYKITLLYTENWPGAFNLPSSDRIFDVTVDGTAFAEFADLNPLVEAAAAMGQALPPSSATSAQKQPFLGTVLTRELIYTAVDDQLNLAFIHNNQNPKINAIQISQLGGPRVADGTAPVVESVSIENLQGDTDSPREITVVLSDNKGFDAASLATDGSELVFSGIVPTAVSAPSVVLTNGGMTATLTYVAQPPASGSWPSGEGQISIAAGVFADAAGNSAAGATSSFILEPNLDNLVRGSVVRAINVGTTDTSPATNLGPDPLEGGAVDNNRYGGAIAADSLLLDATGQPIAFEADDNAYYTSPKGQGPLNANVDGQSGTTGSNSGGIDLDGSALHTYRDSQADIWTATYGGFANGSYVVELHFAELFHSAAGGRVGDFTINGTLVGDDYDAFVAGGGADRHSFIRHNVLVTDGTITVQVDSSSGQAGYSAIVVYDAVPSDLPPTISVSAGSAIEGEDAVITVTRMGDLSEAVTVTLSLTDVSTTSADRGPLAATTVVIPAGQTSASTTVPIIDDDLEEPAESFTVSITGVSNAGNDAVIATGGGTTTVTIAANDVAPTPAIVLPIDFNANPLLSYSGQDQTPQGFQIDPDGAGITLSGNTWKKTLLPGGTFTVGADTVLRFDVTMQNGTAEFVSIGLENDNNYKTTDDLLFQVFGSVNIAKFDQSVRNDYTTVGQTVSYEISLAAHAGRTFDYLALINDDDAAQSSIVRFSNVELVQGGGASGNTQPPHIVGDALPDVTATEDMPLEVSLPFEDPDTAYDQLSFSFQGLPDFLSLSGGLLVGTPGNEHVGVHTIEVTATDPEGNAAIGQFDLTVENVNDAPIVTGSIPNATAPLNQAFNMALPAGLFTDIDPNDTLTYRAEGLPAGLSIDPVTGTISGTPQQNSNYTVTVFATDTAQAETSASFVLQVDEVTLPEPILIEVENFTGLTEANSDLVNFRTEFAAPASGSTVVKVGAGQQGVISTSLAGFGVVAGTYDLEIGYFDENDGASQVNVLLQLADGTQTLIGSFTMNQVLAGQGNALQAANLTSVTLSGVQVPDGARLVLSGTSDAREHLRFDKVVFNPVPNAQPQFESAAAQEVLENTVIAGDVDAADPEGAVVSYAIVGGADMDKLSIDPDTGVLSFVTAADFEAPGDADQNNVYEVTVEASDGVAKALQNVTITVLDAEEGLAINSPASATVAENQTVVTTVVATEDGGTAPITYAIGTAGADGSLFTIDPSTGALSFIAAPDFEAPGDAGADNVYDVEVIASNGSNEVAQLMSVMVTDVDEDGGMPEALLRINAWGGEVAATDGGPNWLADGNNNPNSPYVITATGAGNNRGDSQGFGGDTTNLPSHVPQTVLGTARSANSPFSYAIPVTDLIGNGDYIVNLYLAELSAANQLPGRRIFDISVEGQTEGMLDNFDPSLPSGGGDLRILSYEVKVTDGELNIGFLHDLVDGRNNPIINAIEILSNPVPALDRDAPEAALTLNNPANAIDPILVEVALSDASGIDTTTLGDDDLTLSVDGVEASNPGITFMGFAGGVARYEIAAPQGGWTNGMQIGVALVAGAVSDRANTPNVNEATNAALDLEIGAGGTVVYRINTGGAQVAATDGGPVWTGDQPGNGSPYLRLTTLRDDADTGGKAAPGIDGVPNAIFSTARSSDGSFFYDIPVSALGGGQNYEVRLYLAEISPTGQAGNFRNFDASLEGFVPATFDNLDPGALYGAGGGVLTARVNVDDGVLNIGLVKDLKQNPIINGIEIVALSEEVENPPIPIVPTNALQAFAAQGDLDTSQSYAAGTVGAAKLGIMLGNANIEASNFGLNSFKVTNTGDKKISAIFIDVSSALYPDSVFDPDGAGGDSATKPWAVNAAGNTGAYIGGGVGGYFLPGPDPLPNTTGTGKPSNGGYKGAMVKFDPNVSGGFGKNEIVGFSGDMDPNSIAGLTKSSLDALAVDGWDVGGISGHELIGSTFTVLFDDGTTASGQLGSDGSASGSHAIASQAGAGAVAPTLSVNGVGAGGTGSYGGSQPSVIVSGTPGDTVMVTLTKGFNPVQGAGDIPALVENRLDAYAFKANNTFDNQHVVVKLNSSGIADLSHRFDYDDSPANNKADGTFPGDDVSPIGFVAAVVDPANGNAPISPITKPIYLTNQGGPVSGDPSSGQEGYFQIVNSGANGYFKIQIEDENGTGGITPGGKWAYHTAPDAAGRQANFQGNGYYLFGSNTSTAIDNNVNGADRLEYTIYVPETDLGTYKINFAVSRDGLAAGDQQNDLWLNFKPAGQAGNGDILSYMPANARPEPHLDGFVKIYGGSNNGNWSQAFRIDGQPNYNASVTITEAGLYTVQVEGRSQGYHVDYFELYKGSDPASSAVNSAFVAGNPGNGGGNGGSDGGGSTGGDVFGTIVTAIAASSDDWEQFGGGGSKDLEFGLNGSQPQAVGMRFDGIDIPQTAIITDAYLQFTAFGTSSGAANFTIGIQGSESAATFSSSAPPQSRVIVDEFAWSNVEQWTAGGTYRTPDISELIETVIGADGASNAALAFIVAGSGSRVASSFNNGDAPELVLVLDDGSTLTM</sequence>
<comment type="caution">
    <text evidence="14">The sequence shown here is derived from an EMBL/GenBank/DDBJ whole genome shotgun (WGS) entry which is preliminary data.</text>
</comment>
<accession>A0A2P8CC12</accession>
<evidence type="ECO:0000256" key="7">
    <source>
        <dbReference type="ARBA" id="ARBA00022837"/>
    </source>
</evidence>
<keyword evidence="7" id="KW-0106">Calcium</keyword>
<dbReference type="Pfam" id="PF05345">
    <property type="entry name" value="He_PIG"/>
    <property type="match status" value="2"/>
</dbReference>
<dbReference type="EMBL" id="PYGB01000012">
    <property type="protein sequence ID" value="PSK82485.1"/>
    <property type="molecule type" value="Genomic_DNA"/>
</dbReference>